<accession>A0AB73B431</accession>
<feature type="coiled-coil region" evidence="8">
    <location>
        <begin position="787"/>
        <end position="814"/>
    </location>
</feature>
<dbReference type="PRINTS" id="PR00507">
    <property type="entry name" value="N12N6MTFRASE"/>
</dbReference>
<dbReference type="GO" id="GO:0009007">
    <property type="term" value="F:site-specific DNA-methyltransferase (adenine-specific) activity"/>
    <property type="evidence" value="ECO:0007669"/>
    <property type="project" value="UniProtKB-EC"/>
</dbReference>
<keyword evidence="6" id="KW-0680">Restriction system</keyword>
<keyword evidence="3" id="KW-0489">Methyltransferase</keyword>
<evidence type="ECO:0000313" key="12">
    <source>
        <dbReference type="Proteomes" id="UP000315353"/>
    </source>
</evidence>
<dbReference type="PANTHER" id="PTHR42933">
    <property type="entry name" value="SLR6095 PROTEIN"/>
    <property type="match status" value="1"/>
</dbReference>
<comment type="catalytic activity">
    <reaction evidence="7">
        <text>a 2'-deoxyadenosine in DNA + S-adenosyl-L-methionine = an N(6)-methyl-2'-deoxyadenosine in DNA + S-adenosyl-L-homocysteine + H(+)</text>
        <dbReference type="Rhea" id="RHEA:15197"/>
        <dbReference type="Rhea" id="RHEA-COMP:12418"/>
        <dbReference type="Rhea" id="RHEA-COMP:12419"/>
        <dbReference type="ChEBI" id="CHEBI:15378"/>
        <dbReference type="ChEBI" id="CHEBI:57856"/>
        <dbReference type="ChEBI" id="CHEBI:59789"/>
        <dbReference type="ChEBI" id="CHEBI:90615"/>
        <dbReference type="ChEBI" id="CHEBI:90616"/>
        <dbReference type="EC" id="2.1.1.72"/>
    </reaction>
</comment>
<keyword evidence="4" id="KW-0808">Transferase</keyword>
<dbReference type="Gene3D" id="1.20.1260.30">
    <property type="match status" value="2"/>
</dbReference>
<dbReference type="PANTHER" id="PTHR42933:SF3">
    <property type="entry name" value="TYPE I RESTRICTION ENZYME MJAVIII METHYLASE SUBUNIT"/>
    <property type="match status" value="1"/>
</dbReference>
<dbReference type="InterPro" id="IPR029063">
    <property type="entry name" value="SAM-dependent_MTases_sf"/>
</dbReference>
<name>A0AB73B431_CORFL</name>
<dbReference type="InterPro" id="IPR038333">
    <property type="entry name" value="T1MK-like_N_sf"/>
</dbReference>
<keyword evidence="5" id="KW-0949">S-adenosyl-L-methionine</keyword>
<evidence type="ECO:0000259" key="10">
    <source>
        <dbReference type="Pfam" id="PF12161"/>
    </source>
</evidence>
<protein>
    <recommendedName>
        <fullName evidence="2">site-specific DNA-methyltransferase (adenine-specific)</fullName>
        <ecNumber evidence="2">2.1.1.72</ecNumber>
    </recommendedName>
</protein>
<evidence type="ECO:0000256" key="1">
    <source>
        <dbReference type="ARBA" id="ARBA00006594"/>
    </source>
</evidence>
<feature type="domain" description="N6 adenine-specific DNA methyltransferase N-terminal" evidence="10">
    <location>
        <begin position="13"/>
        <end position="124"/>
    </location>
</feature>
<dbReference type="EC" id="2.1.1.72" evidence="2"/>
<evidence type="ECO:0000256" key="4">
    <source>
        <dbReference type="ARBA" id="ARBA00022679"/>
    </source>
</evidence>
<reference evidence="11 12" key="1">
    <citation type="submission" date="2019-06" db="EMBL/GenBank/DDBJ databases">
        <title>Whole genome shotgun sequence of Corynebacterium flavescens NBRC 14136.</title>
        <authorList>
            <person name="Hosoyama A."/>
            <person name="Uohara A."/>
            <person name="Ohji S."/>
            <person name="Ichikawa N."/>
        </authorList>
    </citation>
    <scope>NUCLEOTIDE SEQUENCE [LARGE SCALE GENOMIC DNA]</scope>
    <source>
        <strain evidence="11 12">NBRC 14136</strain>
    </source>
</reference>
<feature type="coiled-coil region" evidence="8">
    <location>
        <begin position="641"/>
        <end position="668"/>
    </location>
</feature>
<dbReference type="Pfam" id="PF12161">
    <property type="entry name" value="HsdM_N"/>
    <property type="match status" value="1"/>
</dbReference>
<evidence type="ECO:0000256" key="5">
    <source>
        <dbReference type="ARBA" id="ARBA00022691"/>
    </source>
</evidence>
<evidence type="ECO:0000259" key="9">
    <source>
        <dbReference type="Pfam" id="PF02384"/>
    </source>
</evidence>
<proteinExistence type="inferred from homology"/>
<dbReference type="GO" id="GO:0009307">
    <property type="term" value="P:DNA restriction-modification system"/>
    <property type="evidence" value="ECO:0007669"/>
    <property type="project" value="UniProtKB-KW"/>
</dbReference>
<organism evidence="11 12">
    <name type="scientific">Corynebacterium flavescens</name>
    <dbReference type="NCBI Taxonomy" id="28028"/>
    <lineage>
        <taxon>Bacteria</taxon>
        <taxon>Bacillati</taxon>
        <taxon>Actinomycetota</taxon>
        <taxon>Actinomycetes</taxon>
        <taxon>Mycobacteriales</taxon>
        <taxon>Corynebacteriaceae</taxon>
        <taxon>Corynebacterium</taxon>
    </lineage>
</organism>
<comment type="similarity">
    <text evidence="1">Belongs to the N(4)/N(6)-methyltransferase family.</text>
</comment>
<comment type="caution">
    <text evidence="11">The sequence shown here is derived from an EMBL/GenBank/DDBJ whole genome shotgun (WGS) entry which is preliminary data.</text>
</comment>
<dbReference type="InterPro" id="IPR003356">
    <property type="entry name" value="DNA_methylase_A-5"/>
</dbReference>
<dbReference type="SUPFAM" id="SSF53335">
    <property type="entry name" value="S-adenosyl-L-methionine-dependent methyltransferases"/>
    <property type="match status" value="1"/>
</dbReference>
<evidence type="ECO:0000256" key="3">
    <source>
        <dbReference type="ARBA" id="ARBA00022603"/>
    </source>
</evidence>
<dbReference type="RefSeq" id="WP_141255804.1">
    <property type="nucleotide sequence ID" value="NZ_BJNB01000001.1"/>
</dbReference>
<dbReference type="InterPro" id="IPR051537">
    <property type="entry name" value="DNA_Adenine_Mtase"/>
</dbReference>
<dbReference type="Proteomes" id="UP000315353">
    <property type="component" value="Unassembled WGS sequence"/>
</dbReference>
<evidence type="ECO:0000313" key="11">
    <source>
        <dbReference type="EMBL" id="GEB96532.1"/>
    </source>
</evidence>
<dbReference type="AlphaFoldDB" id="A0AB73B431"/>
<evidence type="ECO:0000256" key="2">
    <source>
        <dbReference type="ARBA" id="ARBA00011900"/>
    </source>
</evidence>
<gene>
    <name evidence="11" type="primary">hsdM-1</name>
    <name evidence="11" type="ORF">CFL01nite_00270</name>
</gene>
<feature type="domain" description="DNA methylase adenine-specific" evidence="9">
    <location>
        <begin position="137"/>
        <end position="444"/>
    </location>
</feature>
<dbReference type="Gene3D" id="3.40.50.150">
    <property type="entry name" value="Vaccinia Virus protein VP39"/>
    <property type="match status" value="1"/>
</dbReference>
<evidence type="ECO:0000256" key="7">
    <source>
        <dbReference type="ARBA" id="ARBA00047942"/>
    </source>
</evidence>
<dbReference type="Pfam" id="PF02384">
    <property type="entry name" value="N6_Mtase"/>
    <property type="match status" value="1"/>
</dbReference>
<evidence type="ECO:0000256" key="6">
    <source>
        <dbReference type="ARBA" id="ARBA00022747"/>
    </source>
</evidence>
<dbReference type="GO" id="GO:0003677">
    <property type="term" value="F:DNA binding"/>
    <property type="evidence" value="ECO:0007669"/>
    <property type="project" value="InterPro"/>
</dbReference>
<dbReference type="EMBL" id="BJNB01000001">
    <property type="protein sequence ID" value="GEB96532.1"/>
    <property type="molecule type" value="Genomic_DNA"/>
</dbReference>
<keyword evidence="8" id="KW-0175">Coiled coil</keyword>
<evidence type="ECO:0000256" key="8">
    <source>
        <dbReference type="SAM" id="Coils"/>
    </source>
</evidence>
<sequence>MVVALKKSHLYGSLWKSADELRGGMDASQYKDYVLTLLFVKYVSDKAKSDPYSLIEVPEGGSFDDLVAVKGAPDIGEKMNIAIRRLAEENDLQGVINNADFDDPNKLGEGKAMQDRLTNLISIFQDIDFTGSRAEGDDLLGDAYEYLMRHFATESGKSKGQFYTPAEVSRIMAQVLEIPKDAPRSTTVYDPTCGSGSLLIKVADSAPNGLSIYGQEKDNATWALSRMNMILHGNETHDIRQGDTLSDPKFLKAEQLQTFDYFVANPPFSVKTWKNGFDKEYGRFDGFAEPPEKNGDYAFLLHMVKSLKSDGRGAVILPHGVLFRGNTEAQIREELIRRGLIKTIIGLPANLFYGTGIPACIIVIDKKEAANRTGIFMIDASKGFEKDGAKNRLRPRDMRKIIDTYLAGEAVERYARMVPLSEISDAKNSYNLNIPRYIDTSEPEDIQDLEAHLKGGIPNRDLDALVEYWDAFPNLRNELFRPLREGYSELTVEPEQVAKVIEESEDVKAFTSTVSKAVEEWWNSHRGQLEAIDSQTRPQQLIEDLGDDLLEKFRGRPLISEYSVYEQLMSYWNDTMHDDVTLIVGAGWVDAAQPREARITGYDNKKKPKYESADLVFGTGVKAQRWVTDLIPPALIIDRYFADEKTELERLTAEQERISQELQEYIEEHAIEEGLLWEAVNVDGGIKVKDARDRLKTAKLEDAEADEIAALNTVIKLFASETAAKKAVKDGMLQLDTKVIATYAKLSEEEIRELVTSDKWQTVVAGRFASEVDTATYQLTRRIQELGKRYDETVDDLDAELEDLQKKVAVHLADMGIQ</sequence>
<dbReference type="GO" id="GO:0032259">
    <property type="term" value="P:methylation"/>
    <property type="evidence" value="ECO:0007669"/>
    <property type="project" value="UniProtKB-KW"/>
</dbReference>
<dbReference type="InterPro" id="IPR022749">
    <property type="entry name" value="D12N6_MeTrfase_N"/>
</dbReference>
<dbReference type="GO" id="GO:0008170">
    <property type="term" value="F:N-methyltransferase activity"/>
    <property type="evidence" value="ECO:0007669"/>
    <property type="project" value="InterPro"/>
</dbReference>